<organism evidence="2">
    <name type="scientific">viral metagenome</name>
    <dbReference type="NCBI Taxonomy" id="1070528"/>
    <lineage>
        <taxon>unclassified sequences</taxon>
        <taxon>metagenomes</taxon>
        <taxon>organismal metagenomes</taxon>
    </lineage>
</organism>
<evidence type="ECO:0000256" key="1">
    <source>
        <dbReference type="SAM" id="MobiDB-lite"/>
    </source>
</evidence>
<dbReference type="EMBL" id="MN739732">
    <property type="protein sequence ID" value="QHT23533.1"/>
    <property type="molecule type" value="Genomic_DNA"/>
</dbReference>
<evidence type="ECO:0000313" key="2">
    <source>
        <dbReference type="EMBL" id="QHT23533.1"/>
    </source>
</evidence>
<reference evidence="2" key="1">
    <citation type="journal article" date="2020" name="Nature">
        <title>Giant virus diversity and host interactions through global metagenomics.</title>
        <authorList>
            <person name="Schulz F."/>
            <person name="Roux S."/>
            <person name="Paez-Espino D."/>
            <person name="Jungbluth S."/>
            <person name="Walsh D.A."/>
            <person name="Denef V.J."/>
            <person name="McMahon K.D."/>
            <person name="Konstantinidis K.T."/>
            <person name="Eloe-Fadrosh E.A."/>
            <person name="Kyrpides N.C."/>
            <person name="Woyke T."/>
        </authorList>
    </citation>
    <scope>NUCLEOTIDE SEQUENCE</scope>
    <source>
        <strain evidence="2">GVMAG-M-3300023179-116</strain>
    </source>
</reference>
<sequence length="197" mass="23466">MNINKKIIKNIGKTKTLIYNGQKPPKRNELEWSIDYDNKHGVDLNVNMNNNGDKSHYHQYLTNSEIEELLKIPLVNKPIHERLLNDFNPYNNTIPDFNNNNHLDLITYPRENTQKYDSYDPYNMQNNNNNDLMNYNKLPTFVQTPSESRPKVIKIKIFTKKQKKHSNKNRSKNNRLSSYQETRKSSTQSKRRSNRIR</sequence>
<name>A0A6C0E4Z8_9ZZZZ</name>
<protein>
    <submittedName>
        <fullName evidence="2">Uncharacterized protein</fullName>
    </submittedName>
</protein>
<proteinExistence type="predicted"/>
<feature type="compositionally biased region" description="Basic residues" evidence="1">
    <location>
        <begin position="159"/>
        <end position="173"/>
    </location>
</feature>
<accession>A0A6C0E4Z8</accession>
<feature type="region of interest" description="Disordered" evidence="1">
    <location>
        <begin position="159"/>
        <end position="197"/>
    </location>
</feature>
<dbReference type="AlphaFoldDB" id="A0A6C0E4Z8"/>